<keyword evidence="8" id="KW-1185">Reference proteome</keyword>
<dbReference type="Pfam" id="PF00578">
    <property type="entry name" value="AhpC-TSA"/>
    <property type="match status" value="1"/>
</dbReference>
<evidence type="ECO:0000256" key="3">
    <source>
        <dbReference type="ARBA" id="ARBA00032824"/>
    </source>
</evidence>
<protein>
    <recommendedName>
        <fullName evidence="3">Thioredoxin peroxidase</fullName>
    </recommendedName>
</protein>
<comment type="caution">
    <text evidence="7">The sequence shown here is derived from an EMBL/GenBank/DDBJ whole genome shotgun (WGS) entry which is preliminary data.</text>
</comment>
<accession>A0A255XJZ8</accession>
<reference evidence="7 8" key="1">
    <citation type="submission" date="2017-07" db="EMBL/GenBank/DDBJ databases">
        <title>Elstera cyanobacteriorum sp. nov., a novel bacterium isolated from cyanobacterial aggregates in a eutrophic lake.</title>
        <authorList>
            <person name="Cai H."/>
        </authorList>
    </citation>
    <scope>NUCLEOTIDE SEQUENCE [LARGE SCALE GENOMIC DNA]</scope>
    <source>
        <strain evidence="7 8">TH019</strain>
    </source>
</reference>
<evidence type="ECO:0000256" key="2">
    <source>
        <dbReference type="ARBA" id="ARBA00023002"/>
    </source>
</evidence>
<dbReference type="Proteomes" id="UP000216361">
    <property type="component" value="Unassembled WGS sequence"/>
</dbReference>
<dbReference type="GO" id="GO:0042744">
    <property type="term" value="P:hydrogen peroxide catabolic process"/>
    <property type="evidence" value="ECO:0007669"/>
    <property type="project" value="TreeGrafter"/>
</dbReference>
<evidence type="ECO:0000313" key="7">
    <source>
        <dbReference type="EMBL" id="OYQ17297.1"/>
    </source>
</evidence>
<gene>
    <name evidence="7" type="ORF">CHR90_15105</name>
</gene>
<dbReference type="SUPFAM" id="SSF52833">
    <property type="entry name" value="Thioredoxin-like"/>
    <property type="match status" value="1"/>
</dbReference>
<dbReference type="InterPro" id="IPR024706">
    <property type="entry name" value="Peroxiredoxin_AhpC-typ"/>
</dbReference>
<keyword evidence="2" id="KW-0560">Oxidoreductase</keyword>
<comment type="function">
    <text evidence="4">Thiol-specific peroxidase that catalyzes the reduction of hydrogen peroxide and organic hydroperoxides to water and alcohols, respectively. Plays a role in cell protection against oxidative stress by detoxifying peroxides.</text>
</comment>
<dbReference type="GO" id="GO:0033554">
    <property type="term" value="P:cellular response to stress"/>
    <property type="evidence" value="ECO:0007669"/>
    <property type="project" value="TreeGrafter"/>
</dbReference>
<proteinExistence type="inferred from homology"/>
<dbReference type="PIRSF" id="PIRSF000239">
    <property type="entry name" value="AHPC"/>
    <property type="match status" value="1"/>
</dbReference>
<dbReference type="OrthoDB" id="9812811at2"/>
<dbReference type="GO" id="GO:0006979">
    <property type="term" value="P:response to oxidative stress"/>
    <property type="evidence" value="ECO:0007669"/>
    <property type="project" value="TreeGrafter"/>
</dbReference>
<evidence type="ECO:0000259" key="6">
    <source>
        <dbReference type="PROSITE" id="PS51352"/>
    </source>
</evidence>
<dbReference type="NCBIfam" id="NF009668">
    <property type="entry name" value="PRK13189.1"/>
    <property type="match status" value="1"/>
</dbReference>
<dbReference type="GO" id="GO:0045454">
    <property type="term" value="P:cell redox homeostasis"/>
    <property type="evidence" value="ECO:0007669"/>
    <property type="project" value="TreeGrafter"/>
</dbReference>
<dbReference type="PANTHER" id="PTHR10681">
    <property type="entry name" value="THIOREDOXIN PEROXIDASE"/>
    <property type="match status" value="1"/>
</dbReference>
<evidence type="ECO:0000313" key="8">
    <source>
        <dbReference type="Proteomes" id="UP000216361"/>
    </source>
</evidence>
<dbReference type="AlphaFoldDB" id="A0A255XJZ8"/>
<dbReference type="InterPro" id="IPR050217">
    <property type="entry name" value="Peroxiredoxin"/>
</dbReference>
<dbReference type="GO" id="GO:0008379">
    <property type="term" value="F:thioredoxin peroxidase activity"/>
    <property type="evidence" value="ECO:0007669"/>
    <property type="project" value="TreeGrafter"/>
</dbReference>
<name>A0A255XJZ8_9PROT</name>
<feature type="domain" description="Thioredoxin" evidence="6">
    <location>
        <begin position="9"/>
        <end position="164"/>
    </location>
</feature>
<dbReference type="InterPro" id="IPR000866">
    <property type="entry name" value="AhpC/TSA"/>
</dbReference>
<dbReference type="InterPro" id="IPR036249">
    <property type="entry name" value="Thioredoxin-like_sf"/>
</dbReference>
<dbReference type="PANTHER" id="PTHR10681:SF128">
    <property type="entry name" value="THIOREDOXIN-DEPENDENT PEROXIDE REDUCTASE, MITOCHONDRIAL"/>
    <property type="match status" value="1"/>
</dbReference>
<feature type="active site" description="Cysteine sulfenic acid (-SOH) intermediate; for peroxidase activity" evidence="5">
    <location>
        <position position="50"/>
    </location>
</feature>
<comment type="similarity">
    <text evidence="1">Belongs to the peroxiredoxin family. AhpC/Prx1 subfamily.</text>
</comment>
<dbReference type="GO" id="GO:0005829">
    <property type="term" value="C:cytosol"/>
    <property type="evidence" value="ECO:0007669"/>
    <property type="project" value="TreeGrafter"/>
</dbReference>
<evidence type="ECO:0000256" key="4">
    <source>
        <dbReference type="ARBA" id="ARBA00037420"/>
    </source>
</evidence>
<dbReference type="EMBL" id="NOXS01000034">
    <property type="protein sequence ID" value="OYQ17297.1"/>
    <property type="molecule type" value="Genomic_DNA"/>
</dbReference>
<dbReference type="InterPro" id="IPR013766">
    <property type="entry name" value="Thioredoxin_domain"/>
</dbReference>
<dbReference type="Gene3D" id="3.40.30.10">
    <property type="entry name" value="Glutaredoxin"/>
    <property type="match status" value="1"/>
</dbReference>
<organism evidence="7 8">
    <name type="scientific">Elstera cyanobacteriorum</name>
    <dbReference type="NCBI Taxonomy" id="2022747"/>
    <lineage>
        <taxon>Bacteria</taxon>
        <taxon>Pseudomonadati</taxon>
        <taxon>Pseudomonadota</taxon>
        <taxon>Alphaproteobacteria</taxon>
        <taxon>Rhodospirillales</taxon>
        <taxon>Rhodospirillaceae</taxon>
        <taxon>Elstera</taxon>
    </lineage>
</organism>
<evidence type="ECO:0000256" key="1">
    <source>
        <dbReference type="ARBA" id="ARBA00009796"/>
    </source>
</evidence>
<dbReference type="RefSeq" id="WP_094409910.1">
    <property type="nucleotide sequence ID" value="NZ_BMJZ01000005.1"/>
</dbReference>
<dbReference type="PROSITE" id="PS51352">
    <property type="entry name" value="THIOREDOXIN_2"/>
    <property type="match status" value="1"/>
</dbReference>
<evidence type="ECO:0000256" key="5">
    <source>
        <dbReference type="PIRSR" id="PIRSR000239-1"/>
    </source>
</evidence>
<sequence>MSETPISLPRLGDFAPDFEADSTHGRLSVRDFRGSWLVLFSHPADFTPVCTTEFVALAKAADRLAALNCQLLGLSIDSVYSHIAWLRTIEAQFGTAIPFPVLADHDRAVATRYGMLMPGESSTEASRCLFVIDPDGKVRAMIYYPMIVGRNIEEVVRLVTALTTTAAARAAAPADWQPGQALLEPAPRTLEGAAERGTGADWFLKQRP</sequence>